<dbReference type="InterPro" id="IPR016181">
    <property type="entry name" value="Acyl_CoA_acyltransferase"/>
</dbReference>
<dbReference type="Pfam" id="PF13527">
    <property type="entry name" value="Acetyltransf_9"/>
    <property type="match status" value="1"/>
</dbReference>
<reference evidence="2 3" key="1">
    <citation type="submission" date="2019-09" db="EMBL/GenBank/DDBJ databases">
        <title>Genome sequence of Clostridium sp. EA1.</title>
        <authorList>
            <person name="Poehlein A."/>
            <person name="Bengelsdorf F.R."/>
            <person name="Daniel R."/>
        </authorList>
    </citation>
    <scope>NUCLEOTIDE SEQUENCE [LARGE SCALE GENOMIC DNA]</scope>
    <source>
        <strain evidence="2 3">EA1</strain>
    </source>
</reference>
<proteinExistence type="predicted"/>
<sequence>MIGLAGWEMRGELAELWQACFHEPKRFPDYFLNNYFRPKDCLVYRVSGRIAAAVYLLPAEIVRENGTAQAHYIFAAGTQPRFRSRGYMASLLAYAAIYGARRGDRYSAVLPADQPLYSYYERNGYFDYYKIRSVAVSRSRLEQLAPVLPSGRILAPSSELNSLRGSVLSRYGGSVLWSNERFHFTVGFGSVYGDGLVCSGPGGNRSYAICRRVNEKLCSVREAMTAPKGLPGLAAAILKRYPAETYEFRLPAGEGLFPGEGTEERCGMLRPIGGTPAEKPGVPAPYLGLALD</sequence>
<dbReference type="InterPro" id="IPR000182">
    <property type="entry name" value="GNAT_dom"/>
</dbReference>
<evidence type="ECO:0000259" key="1">
    <source>
        <dbReference type="PROSITE" id="PS51186"/>
    </source>
</evidence>
<dbReference type="AlphaFoldDB" id="A0A6N8I159"/>
<feature type="domain" description="N-acetyltransferase" evidence="1">
    <location>
        <begin position="1"/>
        <end position="143"/>
    </location>
</feature>
<dbReference type="OrthoDB" id="1986015at2"/>
<dbReference type="Proteomes" id="UP000469440">
    <property type="component" value="Unassembled WGS sequence"/>
</dbReference>
<dbReference type="GO" id="GO:0030649">
    <property type="term" value="P:aminoglycoside antibiotic catabolic process"/>
    <property type="evidence" value="ECO:0007669"/>
    <property type="project" value="TreeGrafter"/>
</dbReference>
<dbReference type="GO" id="GO:0034069">
    <property type="term" value="F:aminoglycoside N-acetyltransferase activity"/>
    <property type="evidence" value="ECO:0007669"/>
    <property type="project" value="TreeGrafter"/>
</dbReference>
<dbReference type="PANTHER" id="PTHR37817:SF1">
    <property type="entry name" value="N-ACETYLTRANSFERASE EIS"/>
    <property type="match status" value="1"/>
</dbReference>
<dbReference type="PANTHER" id="PTHR37817">
    <property type="entry name" value="N-ACETYLTRANSFERASE EIS"/>
    <property type="match status" value="1"/>
</dbReference>
<dbReference type="SUPFAM" id="SSF55729">
    <property type="entry name" value="Acyl-CoA N-acyltransferases (Nat)"/>
    <property type="match status" value="1"/>
</dbReference>
<name>A0A6N8I159_9FIRM</name>
<evidence type="ECO:0000313" key="2">
    <source>
        <dbReference type="EMBL" id="MVB11585.1"/>
    </source>
</evidence>
<dbReference type="PROSITE" id="PS51186">
    <property type="entry name" value="GNAT"/>
    <property type="match status" value="1"/>
</dbReference>
<keyword evidence="3" id="KW-1185">Reference proteome</keyword>
<protein>
    <submittedName>
        <fullName evidence="2">Acetyltransferase (GNAT) domain protein</fullName>
    </submittedName>
</protein>
<dbReference type="InterPro" id="IPR051554">
    <property type="entry name" value="Acetyltransferase_Eis"/>
</dbReference>
<dbReference type="Gene3D" id="3.40.630.30">
    <property type="match status" value="1"/>
</dbReference>
<accession>A0A6N8I159</accession>
<dbReference type="EMBL" id="VWXL01000061">
    <property type="protein sequence ID" value="MVB11585.1"/>
    <property type="molecule type" value="Genomic_DNA"/>
</dbReference>
<gene>
    <name evidence="2" type="ORF">CAFE_23050</name>
</gene>
<dbReference type="RefSeq" id="WP_156990739.1">
    <property type="nucleotide sequence ID" value="NZ_VWXL01000061.1"/>
</dbReference>
<keyword evidence="2" id="KW-0808">Transferase</keyword>
<comment type="caution">
    <text evidence="2">The sequence shown here is derived from an EMBL/GenBank/DDBJ whole genome shotgun (WGS) entry which is preliminary data.</text>
</comment>
<evidence type="ECO:0000313" key="3">
    <source>
        <dbReference type="Proteomes" id="UP000469440"/>
    </source>
</evidence>
<organism evidence="2 3">
    <name type="scientific">Caproicibacter fermentans</name>
    <dbReference type="NCBI Taxonomy" id="2576756"/>
    <lineage>
        <taxon>Bacteria</taxon>
        <taxon>Bacillati</taxon>
        <taxon>Bacillota</taxon>
        <taxon>Clostridia</taxon>
        <taxon>Eubacteriales</taxon>
        <taxon>Acutalibacteraceae</taxon>
        <taxon>Caproicibacter</taxon>
    </lineage>
</organism>